<dbReference type="SMART" id="SM01260">
    <property type="entry name" value="LANC_like"/>
    <property type="match status" value="1"/>
</dbReference>
<dbReference type="Pfam" id="PF05147">
    <property type="entry name" value="LANC_like"/>
    <property type="match status" value="1"/>
</dbReference>
<name>A0AAU8KI68_9ACTN</name>
<protein>
    <submittedName>
        <fullName evidence="2">Type 2 lanthipeptide synthetase LanM</fullName>
    </submittedName>
</protein>
<dbReference type="RefSeq" id="WP_354597564.1">
    <property type="nucleotide sequence ID" value="NZ_CP136798.1"/>
</dbReference>
<feature type="domain" description="Lantibiotic biosynthesis protein dehydration" evidence="1">
    <location>
        <begin position="111"/>
        <end position="486"/>
    </location>
</feature>
<evidence type="ECO:0000313" key="2">
    <source>
        <dbReference type="EMBL" id="XCN15674.1"/>
    </source>
</evidence>
<proteinExistence type="predicted"/>
<dbReference type="InterPro" id="IPR007822">
    <property type="entry name" value="LANC-like"/>
</dbReference>
<dbReference type="InterPro" id="IPR025410">
    <property type="entry name" value="Lant_dehyd"/>
</dbReference>
<organism evidence="2">
    <name type="scientific">Streptomyces sp. JL1001</name>
    <dbReference type="NCBI Taxonomy" id="3078227"/>
    <lineage>
        <taxon>Bacteria</taxon>
        <taxon>Bacillati</taxon>
        <taxon>Actinomycetota</taxon>
        <taxon>Actinomycetes</taxon>
        <taxon>Kitasatosporales</taxon>
        <taxon>Streptomycetaceae</taxon>
        <taxon>Streptomyces</taxon>
    </lineage>
</organism>
<dbReference type="NCBIfam" id="TIGR03897">
    <property type="entry name" value="lanti_2_LanM"/>
    <property type="match status" value="1"/>
</dbReference>
<dbReference type="EMBL" id="CP136798">
    <property type="protein sequence ID" value="XCN15674.1"/>
    <property type="molecule type" value="Genomic_DNA"/>
</dbReference>
<dbReference type="AlphaFoldDB" id="A0AAU8KI68"/>
<dbReference type="Gene3D" id="1.50.10.20">
    <property type="match status" value="1"/>
</dbReference>
<evidence type="ECO:0000259" key="1">
    <source>
        <dbReference type="Pfam" id="PF13575"/>
    </source>
</evidence>
<dbReference type="SUPFAM" id="SSF158745">
    <property type="entry name" value="LanC-like"/>
    <property type="match status" value="1"/>
</dbReference>
<accession>A0AAU8KI68</accession>
<dbReference type="PRINTS" id="PR01950">
    <property type="entry name" value="LANCSUPER"/>
</dbReference>
<reference evidence="2" key="1">
    <citation type="submission" date="2023-10" db="EMBL/GenBank/DDBJ databases">
        <title>Complete genome sequence of Streptomyces sp. JL1001.</title>
        <authorList>
            <person name="Jiang L."/>
        </authorList>
    </citation>
    <scope>NUCLEOTIDE SEQUENCE</scope>
    <source>
        <strain evidence="2">JL1001</strain>
    </source>
</reference>
<dbReference type="GO" id="GO:0031179">
    <property type="term" value="P:peptide modification"/>
    <property type="evidence" value="ECO:0007669"/>
    <property type="project" value="InterPro"/>
</dbReference>
<sequence length="954" mass="101478">MQLSDAFLDDLVRRITDERSDVFGAFYTPYLRDGAQRVAGLAASLRSPDAVADVADLAGVAESALRSLMGLCVETGVRTLIASFRAQDTGYEAFHARLAQAPGRQAVLDRFPELDRLLRLATARTARTVSDVLHAAVADRAELDALLGGPGRIVSVTPGLGDAHRGGRTVCLVVRDDGSRTVYKPQQDNCQQLLTALRTLLDTDGSFFGPLHPRTLVRPAHVWQEFVVHADLDGTAEHSARYFRRFGRSAALLSMLGATDLHHENIIATPDGPVVIDTETLVSLPNSAVEQGASIPAAAALNLDIERSVLNTLLFPARYAGAKLDVDISGIGCVRPGASESLQSYLVVDAGTDDIRFDRSQVVVEHGGNMATVAGEPLDPRRWTDELVAGFREARTLLAAHRDAVEAAVRDSAGWAVRQVVRPTYVYARFLEASTHPVHLGSRQDRAELLGKLPRHYRGTAAESADAVHREEVAALLDLDVPFFTVDCDSGLLRGDFDEEIRSAARLTPRESALAAVGSFFARPADRDPLYLRYALAGSADDVWERREPAPGSAPAASPVHLADPAGWHALLRDLVVGEADAPTWLTPRLRGDGLRLGGVDATLYDGGGLLLHLAQEAARTGTAPVGVDPERVCASAARSRPAVLDGTPLSMSPFTGALSDLVTDWEIRRLAAPDARFRAGEEHVRFRPAQGGFDVDGLSAADFDHLNGYGGYLVHLAAHTEHGATEVTGAGAERLLRRLVTVDGDPAEHPEAGELGLAHGRFGRITALSAMVAAGLDEGSGARAHLERFAEAYGRHRWQDAALRDRGTGAGNSGWCKGYAGIAYAHAALLTALGEPAGRIADAVAPEIDRVLEPAGGAQDTAIAPDLSLCHGLAGRIAVLCHLADLLARPDLRDGAAALHTAFVDRYGKGGWSCGIGTEPLLPSYFLGLSGWFAAQAMLDHPGTGLPRCLGGR</sequence>
<dbReference type="InterPro" id="IPR017146">
    <property type="entry name" value="Lanti_2_LanM"/>
</dbReference>
<dbReference type="Pfam" id="PF13575">
    <property type="entry name" value="DUF4135"/>
    <property type="match status" value="1"/>
</dbReference>
<gene>
    <name evidence="2" type="primary">lanM</name>
    <name evidence="2" type="ORF">R1Y80_19410</name>
</gene>